<sequence>MMAISNSGCVSKEIYKAVMGKRKSSKSMVMLCKVLKNGSLGKLTVYEMFGKEKTSQDVIERLERLNPGSHWIPAPQDKD</sequence>
<dbReference type="AlphaFoldDB" id="A0A9D0ZMM7"/>
<comment type="caution">
    <text evidence="1">The sequence shown here is derived from an EMBL/GenBank/DDBJ whole genome shotgun (WGS) entry which is preliminary data.</text>
</comment>
<accession>A0A9D0ZMM7</accession>
<organism evidence="1 2">
    <name type="scientific">Candidatus Pullichristensenella stercorigallinarum</name>
    <dbReference type="NCBI Taxonomy" id="2840909"/>
    <lineage>
        <taxon>Bacteria</taxon>
        <taxon>Bacillati</taxon>
        <taxon>Bacillota</taxon>
        <taxon>Clostridia</taxon>
        <taxon>Candidatus Pullichristensenella</taxon>
    </lineage>
</organism>
<dbReference type="Proteomes" id="UP000824260">
    <property type="component" value="Unassembled WGS sequence"/>
</dbReference>
<evidence type="ECO:0000313" key="2">
    <source>
        <dbReference type="Proteomes" id="UP000824260"/>
    </source>
</evidence>
<reference evidence="1" key="1">
    <citation type="submission" date="2020-10" db="EMBL/GenBank/DDBJ databases">
        <authorList>
            <person name="Gilroy R."/>
        </authorList>
    </citation>
    <scope>NUCLEOTIDE SEQUENCE</scope>
    <source>
        <strain evidence="1">ChiSjej6B24-2974</strain>
    </source>
</reference>
<dbReference type="EMBL" id="DVFZ01000082">
    <property type="protein sequence ID" value="HIQ83049.1"/>
    <property type="molecule type" value="Genomic_DNA"/>
</dbReference>
<reference evidence="1" key="2">
    <citation type="journal article" date="2021" name="PeerJ">
        <title>Extensive microbial diversity within the chicken gut microbiome revealed by metagenomics and culture.</title>
        <authorList>
            <person name="Gilroy R."/>
            <person name="Ravi A."/>
            <person name="Getino M."/>
            <person name="Pursley I."/>
            <person name="Horton D.L."/>
            <person name="Alikhan N.F."/>
            <person name="Baker D."/>
            <person name="Gharbi K."/>
            <person name="Hall N."/>
            <person name="Watson M."/>
            <person name="Adriaenssens E.M."/>
            <person name="Foster-Nyarko E."/>
            <person name="Jarju S."/>
            <person name="Secka A."/>
            <person name="Antonio M."/>
            <person name="Oren A."/>
            <person name="Chaudhuri R.R."/>
            <person name="La Ragione R."/>
            <person name="Hildebrand F."/>
            <person name="Pallen M.J."/>
        </authorList>
    </citation>
    <scope>NUCLEOTIDE SEQUENCE</scope>
    <source>
        <strain evidence="1">ChiSjej6B24-2974</strain>
    </source>
</reference>
<proteinExistence type="predicted"/>
<name>A0A9D0ZMM7_9FIRM</name>
<protein>
    <submittedName>
        <fullName evidence="1">Uncharacterized protein</fullName>
    </submittedName>
</protein>
<gene>
    <name evidence="1" type="ORF">IAA52_08090</name>
</gene>
<evidence type="ECO:0000313" key="1">
    <source>
        <dbReference type="EMBL" id="HIQ83049.1"/>
    </source>
</evidence>